<proteinExistence type="predicted"/>
<reference evidence="1" key="1">
    <citation type="submission" date="2020-05" db="EMBL/GenBank/DDBJ databases">
        <authorList>
            <person name="Chiriac C."/>
            <person name="Salcher M."/>
            <person name="Ghai R."/>
            <person name="Kavagutti S V."/>
        </authorList>
    </citation>
    <scope>NUCLEOTIDE SEQUENCE</scope>
</reference>
<gene>
    <name evidence="1" type="ORF">UFOPK3954_01651</name>
</gene>
<sequence>MLLIGVQMCLDEARTYRLVIVDEHHNIGVKLGERAIARHRDPRGGLQHIAEPGLTLLKPTDALRRGVGGTIVHDKQTELWVRRPTSRCEFLKYRPHCPLERWRPVPRAHGHRYRLRVGHLLPIHFCVKT</sequence>
<dbReference type="AlphaFoldDB" id="A0A6J7P4T6"/>
<evidence type="ECO:0000313" key="1">
    <source>
        <dbReference type="EMBL" id="CAB4999495.1"/>
    </source>
</evidence>
<protein>
    <submittedName>
        <fullName evidence="1">Unannotated protein</fullName>
    </submittedName>
</protein>
<name>A0A6J7P4T6_9ZZZZ</name>
<organism evidence="1">
    <name type="scientific">freshwater metagenome</name>
    <dbReference type="NCBI Taxonomy" id="449393"/>
    <lineage>
        <taxon>unclassified sequences</taxon>
        <taxon>metagenomes</taxon>
        <taxon>ecological metagenomes</taxon>
    </lineage>
</organism>
<dbReference type="EMBL" id="CAFBON010000187">
    <property type="protein sequence ID" value="CAB4999495.1"/>
    <property type="molecule type" value="Genomic_DNA"/>
</dbReference>
<accession>A0A6J7P4T6</accession>